<dbReference type="InterPro" id="IPR011335">
    <property type="entry name" value="Restrct_endonuc-II-like"/>
</dbReference>
<comment type="caution">
    <text evidence="1">The sequence shown here is derived from an EMBL/GenBank/DDBJ whole genome shotgun (WGS) entry which is preliminary data.</text>
</comment>
<organism evidence="1 2">
    <name type="scientific">Stutzerimonas kirkiae</name>
    <dbReference type="NCBI Taxonomy" id="2211392"/>
    <lineage>
        <taxon>Bacteria</taxon>
        <taxon>Pseudomonadati</taxon>
        <taxon>Pseudomonadota</taxon>
        <taxon>Gammaproteobacteria</taxon>
        <taxon>Pseudomonadales</taxon>
        <taxon>Pseudomonadaceae</taxon>
        <taxon>Stutzerimonas</taxon>
    </lineage>
</organism>
<evidence type="ECO:0000313" key="2">
    <source>
        <dbReference type="Proteomes" id="UP000292639"/>
    </source>
</evidence>
<proteinExistence type="predicted"/>
<dbReference type="SUPFAM" id="SSF52980">
    <property type="entry name" value="Restriction endonuclease-like"/>
    <property type="match status" value="1"/>
</dbReference>
<dbReference type="Proteomes" id="UP000292639">
    <property type="component" value="Unassembled WGS sequence"/>
</dbReference>
<dbReference type="RefSeq" id="WP_131183122.1">
    <property type="nucleotide sequence ID" value="NZ_QJUO01000002.1"/>
</dbReference>
<evidence type="ECO:0000313" key="1">
    <source>
        <dbReference type="EMBL" id="TBV00028.1"/>
    </source>
</evidence>
<name>A0A4Q9RFN8_9GAMM</name>
<dbReference type="EMBL" id="QJUP01000001">
    <property type="protein sequence ID" value="TBV00028.1"/>
    <property type="molecule type" value="Genomic_DNA"/>
</dbReference>
<sequence length="159" mass="17903">MPQPKWRAYEELAQSIIKELATEFGLEGIEGKQIIPGKSGTNWEIDAKGIRSGDSGVILIECRRYLNYRIKQEQMAAVAYRIDDIGAVGGITVSPLEPQEGARILAEYENITHMTLDPDSTPENYFVNFLSKAFSKVTETIAIGDFYELEIWKDGKRID</sequence>
<accession>A0A4Q9RFN8</accession>
<keyword evidence="2" id="KW-1185">Reference proteome</keyword>
<protein>
    <recommendedName>
        <fullName evidence="3">Restriction endonuclease type IV Mrr domain-containing protein</fullName>
    </recommendedName>
</protein>
<reference evidence="1 2" key="1">
    <citation type="submission" date="2018-06" db="EMBL/GenBank/DDBJ databases">
        <title>Three novel Pseudomonas species isolated from symptomatic oak.</title>
        <authorList>
            <person name="Bueno-Gonzalez V."/>
            <person name="Brady C."/>
        </authorList>
    </citation>
    <scope>NUCLEOTIDE SEQUENCE [LARGE SCALE GENOMIC DNA]</scope>
    <source>
        <strain evidence="1 2">P17C</strain>
    </source>
</reference>
<evidence type="ECO:0008006" key="3">
    <source>
        <dbReference type="Google" id="ProtNLM"/>
    </source>
</evidence>
<gene>
    <name evidence="1" type="ORF">DNJ96_01720</name>
</gene>
<dbReference type="AlphaFoldDB" id="A0A4Q9RFN8"/>